<feature type="region of interest" description="Disordered" evidence="1">
    <location>
        <begin position="132"/>
        <end position="152"/>
    </location>
</feature>
<feature type="compositionally biased region" description="Polar residues" evidence="1">
    <location>
        <begin position="139"/>
        <end position="150"/>
    </location>
</feature>
<dbReference type="InterPro" id="IPR036010">
    <property type="entry name" value="2Fe-2S_ferredoxin-like_sf"/>
</dbReference>
<dbReference type="RefSeq" id="WP_132871285.1">
    <property type="nucleotide sequence ID" value="NZ_SMGG01000003.1"/>
</dbReference>
<dbReference type="Gene3D" id="3.10.20.30">
    <property type="match status" value="1"/>
</dbReference>
<evidence type="ECO:0000313" key="4">
    <source>
        <dbReference type="Proteomes" id="UP000294614"/>
    </source>
</evidence>
<dbReference type="PANTHER" id="PTHR42895">
    <property type="entry name" value="IRON-SULFUR CLUSTER-BINDING PROTEIN-RELATED"/>
    <property type="match status" value="1"/>
</dbReference>
<dbReference type="Pfam" id="PF00111">
    <property type="entry name" value="Fer2"/>
    <property type="match status" value="1"/>
</dbReference>
<name>A0A4R1KB78_9BACT</name>
<dbReference type="InterPro" id="IPR001041">
    <property type="entry name" value="2Fe-2S_ferredoxin-type"/>
</dbReference>
<dbReference type="GO" id="GO:0051536">
    <property type="term" value="F:iron-sulfur cluster binding"/>
    <property type="evidence" value="ECO:0007669"/>
    <property type="project" value="InterPro"/>
</dbReference>
<dbReference type="CDD" id="cd00207">
    <property type="entry name" value="fer2"/>
    <property type="match status" value="1"/>
</dbReference>
<dbReference type="InterPro" id="IPR052911">
    <property type="entry name" value="Corrinoid_activation_enz"/>
</dbReference>
<dbReference type="Proteomes" id="UP000294614">
    <property type="component" value="Unassembled WGS sequence"/>
</dbReference>
<proteinExistence type="predicted"/>
<keyword evidence="4" id="KW-1185">Reference proteome</keyword>
<feature type="domain" description="2Fe-2S ferredoxin-type" evidence="2">
    <location>
        <begin position="7"/>
        <end position="99"/>
    </location>
</feature>
<protein>
    <submittedName>
        <fullName evidence="3">Ferredoxin</fullName>
    </submittedName>
</protein>
<evidence type="ECO:0000313" key="3">
    <source>
        <dbReference type="EMBL" id="TCK61746.1"/>
    </source>
</evidence>
<evidence type="ECO:0000256" key="1">
    <source>
        <dbReference type="SAM" id="MobiDB-lite"/>
    </source>
</evidence>
<accession>A0A4R1KB78</accession>
<dbReference type="InterPro" id="IPR012675">
    <property type="entry name" value="Beta-grasp_dom_sf"/>
</dbReference>
<sequence>MFFTTKYKVTVANKNIVLEVRSGSNLYKVLREHDLIDRMLCDGSSQCGKCKVKIIGSDINKPTKKERLVLAESSLDSGIRLACQYSVKSDIKVDTQEPSKRENVNPGIISMKVVKKTGEVEENEFKSFLNPDLFAPKTETPSPSVRSQEPVQEPELIVDESIDDEEETYDNIVSHETFAFSSQPTGITPPPQPEIREVTQDVKEEPAQPEETFKIISHINNGLEKEESYSNDGLLLIQLPDGIQYYHYSAGIGNIASKGMIKTGERLETLLEKQLVSDFIYNNINAKDIERVIIMLDDCYFEGKEMFNLVIYTSINVGTFLIEVLQPMQNHRDMVRFMRFVNQTPGKRLLIPLDSLEKAYFLDEGNLFELEASNTGYDGLLSLSEFNGKNPVIGLSDDLLETTIRDTFHLPDSISFTVFFHTAVIFMRSGLTDKRLQLRERSEVMDLMPLEITVKLGKHDGLKRFNIYRKQGCDLYIDQNALNGLNRFRLFIRSVISYAEKKFSNIDNIVFYTLTDSMTLAEDLLALSAVPKKYEKKLKTFSGDPSIYGVQFFQEKDIENYFKKRFGTHEVINLDEDVVFTDTQRECEQKIIS</sequence>
<comment type="caution">
    <text evidence="3">The sequence shown here is derived from an EMBL/GenBank/DDBJ whole genome shotgun (WGS) entry which is preliminary data.</text>
</comment>
<dbReference type="SUPFAM" id="SSF54292">
    <property type="entry name" value="2Fe-2S ferredoxin-like"/>
    <property type="match status" value="1"/>
</dbReference>
<dbReference type="OrthoDB" id="9810588at2"/>
<gene>
    <name evidence="3" type="ORF">C8D98_0252</name>
</gene>
<dbReference type="PROSITE" id="PS51085">
    <property type="entry name" value="2FE2S_FER_2"/>
    <property type="match status" value="1"/>
</dbReference>
<dbReference type="EMBL" id="SMGG01000003">
    <property type="protein sequence ID" value="TCK61746.1"/>
    <property type="molecule type" value="Genomic_DNA"/>
</dbReference>
<evidence type="ECO:0000259" key="2">
    <source>
        <dbReference type="PROSITE" id="PS51085"/>
    </source>
</evidence>
<reference evidence="3 4" key="1">
    <citation type="submission" date="2019-03" db="EMBL/GenBank/DDBJ databases">
        <title>Genomic Encyclopedia of Type Strains, Phase IV (KMG-IV): sequencing the most valuable type-strain genomes for metagenomic binning, comparative biology and taxonomic classification.</title>
        <authorList>
            <person name="Goeker M."/>
        </authorList>
    </citation>
    <scope>NUCLEOTIDE SEQUENCE [LARGE SCALE GENOMIC DNA]</scope>
    <source>
        <strain evidence="3 4">DSM 24984</strain>
    </source>
</reference>
<dbReference type="AlphaFoldDB" id="A0A4R1KB78"/>
<dbReference type="PANTHER" id="PTHR42895:SF2">
    <property type="entry name" value="IRON-SULFUR CLUSTER PROTEIN"/>
    <property type="match status" value="1"/>
</dbReference>
<organism evidence="3 4">
    <name type="scientific">Seleniivibrio woodruffii</name>
    <dbReference type="NCBI Taxonomy" id="1078050"/>
    <lineage>
        <taxon>Bacteria</taxon>
        <taxon>Pseudomonadati</taxon>
        <taxon>Deferribacterota</taxon>
        <taxon>Deferribacteres</taxon>
        <taxon>Deferribacterales</taxon>
        <taxon>Geovibrionaceae</taxon>
        <taxon>Seleniivibrio</taxon>
    </lineage>
</organism>